<feature type="transmembrane region" description="Helical" evidence="1">
    <location>
        <begin position="198"/>
        <end position="218"/>
    </location>
</feature>
<feature type="transmembrane region" description="Helical" evidence="1">
    <location>
        <begin position="261"/>
        <end position="285"/>
    </location>
</feature>
<accession>A0ABT9JAW1</accession>
<gene>
    <name evidence="3" type="ORF">Q5Y72_06895</name>
</gene>
<feature type="domain" description="DUF112" evidence="2">
    <location>
        <begin position="18"/>
        <end position="441"/>
    </location>
</feature>
<evidence type="ECO:0000256" key="1">
    <source>
        <dbReference type="SAM" id="Phobius"/>
    </source>
</evidence>
<organism evidence="3 4">
    <name type="scientific">Paracoccus spongiarum</name>
    <dbReference type="NCBI Taxonomy" id="3064387"/>
    <lineage>
        <taxon>Bacteria</taxon>
        <taxon>Pseudomonadati</taxon>
        <taxon>Pseudomonadota</taxon>
        <taxon>Alphaproteobacteria</taxon>
        <taxon>Rhodobacterales</taxon>
        <taxon>Paracoccaceae</taxon>
        <taxon>Paracoccus</taxon>
    </lineage>
</organism>
<evidence type="ECO:0000313" key="3">
    <source>
        <dbReference type="EMBL" id="MDP5306814.1"/>
    </source>
</evidence>
<sequence length="510" mass="52150">MFDLLLQGFAAVLSPQILVLMIAGVAVGIVFGAVPGLTAVMAIALCLPMTYGLGPAAGISLLIALFVGATSGGLISAILLKIPGTPSSIATTFDGGPMMEKGEGAKALGVGIVFSFIGTIASIAALAFIAPSLAQVALSFGPHEYFAIAVFSLTLIATLSSGSMAKGIFAGVLGFAVSTVGIAPVDATTRFTLGQVELNAGFSILTVLVGMFAVAEIIKVAETARSVAPGEGVAPIVTIKGFGFSMAEFLGQIPNAIRSSLIGIGIGILPGIGAGTSNIIAYIAAKKRSKTPEEFGKGTIEGVVASETANNAGIGSAMIPLLTLGIPGDAVTAIMLGGLMIHGIQPGPMLFLTQAPLVYTIFAALIVSACLMLVLEFWGLRIFIRLLAIPKHILLPVILVLCAVGAFGLASRVFDIWTILAFGVLGFAFVKAGIPTAPFIIGFILGPMAETSFRRGLQLSRGDVTGFLTNPISGVFLALAVLSIAWQLYGEYRVSRLPASANPLKLGGEE</sequence>
<keyword evidence="1" id="KW-1133">Transmembrane helix</keyword>
<dbReference type="PANTHER" id="PTHR35342">
    <property type="entry name" value="TRICARBOXYLIC TRANSPORT PROTEIN"/>
    <property type="match status" value="1"/>
</dbReference>
<feature type="transmembrane region" description="Helical" evidence="1">
    <location>
        <begin position="467"/>
        <end position="489"/>
    </location>
</feature>
<feature type="transmembrane region" description="Helical" evidence="1">
    <location>
        <begin position="392"/>
        <end position="410"/>
    </location>
</feature>
<feature type="transmembrane region" description="Helical" evidence="1">
    <location>
        <begin position="20"/>
        <end position="47"/>
    </location>
</feature>
<keyword evidence="4" id="KW-1185">Reference proteome</keyword>
<dbReference type="RefSeq" id="WP_305962668.1">
    <property type="nucleotide sequence ID" value="NZ_JAVAMQ010000005.1"/>
</dbReference>
<name>A0ABT9JAW1_9RHOB</name>
<evidence type="ECO:0000313" key="4">
    <source>
        <dbReference type="Proteomes" id="UP001224997"/>
    </source>
</evidence>
<reference evidence="3 4" key="1">
    <citation type="submission" date="2023-08" db="EMBL/GenBank/DDBJ databases">
        <authorList>
            <person name="Park J.-S."/>
        </authorList>
    </citation>
    <scope>NUCLEOTIDE SEQUENCE [LARGE SCALE GENOMIC DNA]</scope>
    <source>
        <strain evidence="3 4">2205BS29-5</strain>
    </source>
</reference>
<dbReference type="Pfam" id="PF01970">
    <property type="entry name" value="TctA"/>
    <property type="match status" value="1"/>
</dbReference>
<feature type="transmembrane region" description="Helical" evidence="1">
    <location>
        <begin position="321"/>
        <end position="345"/>
    </location>
</feature>
<comment type="caution">
    <text evidence="3">The sequence shown here is derived from an EMBL/GenBank/DDBJ whole genome shotgun (WGS) entry which is preliminary data.</text>
</comment>
<dbReference type="Proteomes" id="UP001224997">
    <property type="component" value="Unassembled WGS sequence"/>
</dbReference>
<dbReference type="EMBL" id="JAVAMQ010000005">
    <property type="protein sequence ID" value="MDP5306814.1"/>
    <property type="molecule type" value="Genomic_DNA"/>
</dbReference>
<protein>
    <submittedName>
        <fullName evidence="3">Tripartite tricarboxylate transporter permease</fullName>
    </submittedName>
</protein>
<feature type="transmembrane region" description="Helical" evidence="1">
    <location>
        <begin position="357"/>
        <end position="380"/>
    </location>
</feature>
<evidence type="ECO:0000259" key="2">
    <source>
        <dbReference type="Pfam" id="PF01970"/>
    </source>
</evidence>
<dbReference type="PANTHER" id="PTHR35342:SF5">
    <property type="entry name" value="TRICARBOXYLIC TRANSPORT PROTEIN"/>
    <property type="match status" value="1"/>
</dbReference>
<feature type="transmembrane region" description="Helical" evidence="1">
    <location>
        <begin position="416"/>
        <end position="446"/>
    </location>
</feature>
<feature type="transmembrane region" description="Helical" evidence="1">
    <location>
        <begin position="59"/>
        <end position="80"/>
    </location>
</feature>
<proteinExistence type="predicted"/>
<feature type="transmembrane region" description="Helical" evidence="1">
    <location>
        <begin position="168"/>
        <end position="186"/>
    </location>
</feature>
<feature type="transmembrane region" description="Helical" evidence="1">
    <location>
        <begin position="145"/>
        <end position="162"/>
    </location>
</feature>
<keyword evidence="1" id="KW-0472">Membrane</keyword>
<keyword evidence="1" id="KW-0812">Transmembrane</keyword>
<dbReference type="InterPro" id="IPR002823">
    <property type="entry name" value="DUF112_TM"/>
</dbReference>
<feature type="transmembrane region" description="Helical" evidence="1">
    <location>
        <begin position="107"/>
        <end position="133"/>
    </location>
</feature>